<gene>
    <name evidence="1" type="ORF">KKC1_21260</name>
</gene>
<proteinExistence type="predicted"/>
<dbReference type="AlphaFoldDB" id="A0A1Z5HUH7"/>
<dbReference type="EMBL" id="BDGJ01000111">
    <property type="protein sequence ID" value="GAW92981.1"/>
    <property type="molecule type" value="Genomic_DNA"/>
</dbReference>
<keyword evidence="2" id="KW-1185">Reference proteome</keyword>
<organism evidence="1 2">
    <name type="scientific">Calderihabitans maritimus</name>
    <dbReference type="NCBI Taxonomy" id="1246530"/>
    <lineage>
        <taxon>Bacteria</taxon>
        <taxon>Bacillati</taxon>
        <taxon>Bacillota</taxon>
        <taxon>Clostridia</taxon>
        <taxon>Neomoorellales</taxon>
        <taxon>Calderihabitantaceae</taxon>
        <taxon>Calderihabitans</taxon>
    </lineage>
</organism>
<name>A0A1Z5HUH7_9FIRM</name>
<protein>
    <submittedName>
        <fullName evidence="1">Uncharacterized protein</fullName>
    </submittedName>
</protein>
<comment type="caution">
    <text evidence="1">The sequence shown here is derived from an EMBL/GenBank/DDBJ whole genome shotgun (WGS) entry which is preliminary data.</text>
</comment>
<evidence type="ECO:0000313" key="1">
    <source>
        <dbReference type="EMBL" id="GAW92981.1"/>
    </source>
</evidence>
<reference evidence="2" key="1">
    <citation type="journal article" date="2017" name="Appl. Environ. Microbiol.">
        <title>Genomic Analysis of Calderihabitans maritimus KKC1, a Thermophilic, Hydrogenogenic, Carboxydotrophic Bacterium Isolated from Marine Sediment.</title>
        <authorList>
            <person name="Omae K."/>
            <person name="Yoneda Y."/>
            <person name="Fukuyama Y."/>
            <person name="Yoshida T."/>
            <person name="Sako Y."/>
        </authorList>
    </citation>
    <scope>NUCLEOTIDE SEQUENCE [LARGE SCALE GENOMIC DNA]</scope>
    <source>
        <strain evidence="2">KKC1</strain>
    </source>
</reference>
<accession>A0A1Z5HUH7</accession>
<sequence>MAVVFGIDNFRFVNSVQNKADLKTCPKCRSEKIAIGKIAGPVSFFASDDFSQEGEPVLISSIFAVYCDHCHEVTLKLG</sequence>
<dbReference type="RefSeq" id="WP_088554220.1">
    <property type="nucleotide sequence ID" value="NZ_BDGJ01000111.1"/>
</dbReference>
<dbReference type="Proteomes" id="UP000197032">
    <property type="component" value="Unassembled WGS sequence"/>
</dbReference>
<evidence type="ECO:0000313" key="2">
    <source>
        <dbReference type="Proteomes" id="UP000197032"/>
    </source>
</evidence>